<evidence type="ECO:0000313" key="2">
    <source>
        <dbReference type="Proteomes" id="UP000095085"/>
    </source>
</evidence>
<accession>A0A1E4RQT4</accession>
<dbReference type="OrthoDB" id="2357318at2759"/>
<proteinExistence type="predicted"/>
<dbReference type="RefSeq" id="XP_020078706.1">
    <property type="nucleotide sequence ID" value="XM_020222657.1"/>
</dbReference>
<dbReference type="STRING" id="984485.A0A1E4RQT4"/>
<sequence>MSLGPQGRALMSIGTYHNQVPQDLDLLIHDLRFPLPDTTINKVLGYLYHYVPYVKYEHNLKLVIASFLNNPLCFGNPVPSFEQNYLIIEVFKLITDKKLKISKPTLSIKAWYDIILTEVVNFASYKPIENSWKVLPILSGLILSNELRDQLYTVHNPIEYKFYFKDWDSKANRLFKKCLGYNLSQYQNNDITYLSLIGLAVVYKKNENVFDYTGNISSHFIVRKLIQLVFDDVTSSATHNLFFSLNSNDPDLDNLILEQIIQKPVVKHLNKFSFLLESYLKKLPINEQSFQLVESVLVMMKNFNQRLSIATSQHPILNTNPSKINPNDPLSSKFWFFMKSLLFAEVIIFQGIMTRFLITQNNFWIDPFNRVSLKSKLELEYKQISFKIMHSLYYLNFILLSIGQGGFDNYNFIYYLTLEIVLKNNRGNDFENFTRFLIGNYNEVNLHAQVLNTNYLTRCKVSFVLGLWENYLQQDHSKNSGFINNEIFQICLGIVKNPTIEDFELIEISHSVLLICFSKTDDTDYQLRKTFDYIELLLHQFPQILSANQLSIAIETLGKKILANPIKPPANFEFHNSAEYFLDFLNLKCSSTIPGVHIKKPDDTATFSSAQPIVEIDAASTLSHIDEKKHPSTDIVDRNKMKKPKDRLKVDLINTGQPKKQYQFTQRTIPNTSREAIIISFFNIIPYFPLSIFIHWLNKIWDLVLSSNPEEQEFLGQRLWKVLSENLDLNRSELAYRWWYEEKNAVQHNPLKL</sequence>
<dbReference type="AlphaFoldDB" id="A0A1E4RQT4"/>
<dbReference type="Proteomes" id="UP000095085">
    <property type="component" value="Unassembled WGS sequence"/>
</dbReference>
<keyword evidence="2" id="KW-1185">Reference proteome</keyword>
<name>A0A1E4RQT4_9ASCO</name>
<protein>
    <recommendedName>
        <fullName evidence="3">Peroxisomal biogenesis factor 8</fullName>
    </recommendedName>
</protein>
<dbReference type="InterPro" id="IPR055334">
    <property type="entry name" value="PEX8-like"/>
</dbReference>
<reference evidence="2" key="1">
    <citation type="submission" date="2016-05" db="EMBL/GenBank/DDBJ databases">
        <title>Comparative genomics of biotechnologically important yeasts.</title>
        <authorList>
            <consortium name="DOE Joint Genome Institute"/>
            <person name="Riley R."/>
            <person name="Haridas S."/>
            <person name="Wolfe K.H."/>
            <person name="Lopes M.R."/>
            <person name="Hittinger C.T."/>
            <person name="Goker M."/>
            <person name="Salamov A."/>
            <person name="Wisecaver J."/>
            <person name="Long T.M."/>
            <person name="Aerts A.L."/>
            <person name="Barry K."/>
            <person name="Choi C."/>
            <person name="Clum A."/>
            <person name="Coughlan A.Y."/>
            <person name="Deshpande S."/>
            <person name="Douglass A.P."/>
            <person name="Hanson S.J."/>
            <person name="Klenk H.-P."/>
            <person name="Labutti K."/>
            <person name="Lapidus A."/>
            <person name="Lindquist E."/>
            <person name="Lipzen A."/>
            <person name="Meier-Kolthoff J.P."/>
            <person name="Ohm R.A."/>
            <person name="Otillar R.P."/>
            <person name="Pangilinan J."/>
            <person name="Peng Y."/>
            <person name="Rokas A."/>
            <person name="Rosa C.A."/>
            <person name="Scheuner C."/>
            <person name="Sibirny A.A."/>
            <person name="Slot J.C."/>
            <person name="Stielow J.B."/>
            <person name="Sun H."/>
            <person name="Kurtzman C.P."/>
            <person name="Blackwell M."/>
            <person name="Grigoriev I.V."/>
            <person name="Jeffries T.W."/>
        </authorList>
    </citation>
    <scope>NUCLEOTIDE SEQUENCE [LARGE SCALE GENOMIC DNA]</scope>
    <source>
        <strain evidence="2">NRRL Y-1933</strain>
    </source>
</reference>
<dbReference type="EMBL" id="KV454538">
    <property type="protein sequence ID" value="ODV69639.1"/>
    <property type="molecule type" value="Genomic_DNA"/>
</dbReference>
<dbReference type="PANTHER" id="PTHR39214:SF1">
    <property type="entry name" value="MICROBODY (PEROXISOME) BIOGENESIS PROTEIN PEROXIN 8 (EUROFUNG)"/>
    <property type="match status" value="1"/>
</dbReference>
<evidence type="ECO:0008006" key="3">
    <source>
        <dbReference type="Google" id="ProtNLM"/>
    </source>
</evidence>
<dbReference type="GeneID" id="30997206"/>
<gene>
    <name evidence="1" type="ORF">HYPBUDRAFT_164249</name>
</gene>
<organism evidence="1 2">
    <name type="scientific">Hyphopichia burtonii NRRL Y-1933</name>
    <dbReference type="NCBI Taxonomy" id="984485"/>
    <lineage>
        <taxon>Eukaryota</taxon>
        <taxon>Fungi</taxon>
        <taxon>Dikarya</taxon>
        <taxon>Ascomycota</taxon>
        <taxon>Saccharomycotina</taxon>
        <taxon>Pichiomycetes</taxon>
        <taxon>Debaryomycetaceae</taxon>
        <taxon>Hyphopichia</taxon>
    </lineage>
</organism>
<dbReference type="PANTHER" id="PTHR39214">
    <property type="entry name" value="MICROBODY (PEROXISOME) BIOGENESIS PROTEIN PEROXIN 8 (EUROFUNG)"/>
    <property type="match status" value="1"/>
</dbReference>
<evidence type="ECO:0000313" key="1">
    <source>
        <dbReference type="EMBL" id="ODV69639.1"/>
    </source>
</evidence>